<dbReference type="Pfam" id="PF04241">
    <property type="entry name" value="DUF423"/>
    <property type="match status" value="1"/>
</dbReference>
<feature type="transmembrane region" description="Helical" evidence="6">
    <location>
        <begin position="73"/>
        <end position="95"/>
    </location>
</feature>
<comment type="similarity">
    <text evidence="2">Belongs to the UPF0382 family.</text>
</comment>
<evidence type="ECO:0000256" key="4">
    <source>
        <dbReference type="ARBA" id="ARBA00022989"/>
    </source>
</evidence>
<evidence type="ECO:0000313" key="7">
    <source>
        <dbReference type="EMBL" id="KYG05316.1"/>
    </source>
</evidence>
<keyword evidence="5 6" id="KW-0472">Membrane</keyword>
<dbReference type="EMBL" id="JEME01002090">
    <property type="protein sequence ID" value="KYG05316.1"/>
    <property type="molecule type" value="Genomic_DNA"/>
</dbReference>
<evidence type="ECO:0000256" key="6">
    <source>
        <dbReference type="SAM" id="Phobius"/>
    </source>
</evidence>
<sequence length="129" mass="13061">MERLFFLLSGVYGFLGVALGAFGAHGIKAKLDALPDGALRASWWQTGSLYHLVHALALALAAHLAARTGGAAATAAGFCFAAGVLLFSGSLYVMTLTDLRLGAVTPLGGLFFLAGWGAVIVAALGLAKG</sequence>
<dbReference type="AlphaFoldDB" id="A0A150TKZ3"/>
<evidence type="ECO:0000256" key="2">
    <source>
        <dbReference type="ARBA" id="ARBA00009694"/>
    </source>
</evidence>
<evidence type="ECO:0008006" key="9">
    <source>
        <dbReference type="Google" id="ProtNLM"/>
    </source>
</evidence>
<comment type="caution">
    <text evidence="7">The sequence shown here is derived from an EMBL/GenBank/DDBJ whole genome shotgun (WGS) entry which is preliminary data.</text>
</comment>
<comment type="subcellular location">
    <subcellularLocation>
        <location evidence="1">Membrane</location>
        <topology evidence="1">Multi-pass membrane protein</topology>
    </subcellularLocation>
</comment>
<gene>
    <name evidence="7" type="ORF">BE21_41495</name>
</gene>
<feature type="transmembrane region" description="Helical" evidence="6">
    <location>
        <begin position="107"/>
        <end position="127"/>
    </location>
</feature>
<protein>
    <recommendedName>
        <fullName evidence="9">DUF423 domain-containing protein</fullName>
    </recommendedName>
</protein>
<evidence type="ECO:0000256" key="3">
    <source>
        <dbReference type="ARBA" id="ARBA00022692"/>
    </source>
</evidence>
<feature type="transmembrane region" description="Helical" evidence="6">
    <location>
        <begin position="47"/>
        <end position="66"/>
    </location>
</feature>
<accession>A0A150TKZ3</accession>
<evidence type="ECO:0000313" key="8">
    <source>
        <dbReference type="Proteomes" id="UP000075502"/>
    </source>
</evidence>
<dbReference type="GO" id="GO:0005886">
    <property type="term" value="C:plasma membrane"/>
    <property type="evidence" value="ECO:0007669"/>
    <property type="project" value="TreeGrafter"/>
</dbReference>
<proteinExistence type="inferred from homology"/>
<evidence type="ECO:0000256" key="5">
    <source>
        <dbReference type="ARBA" id="ARBA00023136"/>
    </source>
</evidence>
<dbReference type="Proteomes" id="UP000075502">
    <property type="component" value="Unassembled WGS sequence"/>
</dbReference>
<dbReference type="PANTHER" id="PTHR43461">
    <property type="entry name" value="TRANSMEMBRANE PROTEIN 256"/>
    <property type="match status" value="1"/>
</dbReference>
<reference evidence="7 8" key="1">
    <citation type="submission" date="2014-02" db="EMBL/GenBank/DDBJ databases">
        <title>The small core and large imbalanced accessory genome model reveals a collaborative survival strategy of Sorangium cellulosum strains in nature.</title>
        <authorList>
            <person name="Han K."/>
            <person name="Peng R."/>
            <person name="Blom J."/>
            <person name="Li Y.-Z."/>
        </authorList>
    </citation>
    <scope>NUCLEOTIDE SEQUENCE [LARGE SCALE GENOMIC DNA]</scope>
    <source>
        <strain evidence="7 8">So0007-03</strain>
    </source>
</reference>
<organism evidence="7 8">
    <name type="scientific">Sorangium cellulosum</name>
    <name type="common">Polyangium cellulosum</name>
    <dbReference type="NCBI Taxonomy" id="56"/>
    <lineage>
        <taxon>Bacteria</taxon>
        <taxon>Pseudomonadati</taxon>
        <taxon>Myxococcota</taxon>
        <taxon>Polyangia</taxon>
        <taxon>Polyangiales</taxon>
        <taxon>Polyangiaceae</taxon>
        <taxon>Sorangium</taxon>
    </lineage>
</organism>
<name>A0A150TKZ3_SORCE</name>
<keyword evidence="4 6" id="KW-1133">Transmembrane helix</keyword>
<dbReference type="PANTHER" id="PTHR43461:SF1">
    <property type="entry name" value="TRANSMEMBRANE PROTEIN 256"/>
    <property type="match status" value="1"/>
</dbReference>
<evidence type="ECO:0000256" key="1">
    <source>
        <dbReference type="ARBA" id="ARBA00004141"/>
    </source>
</evidence>
<dbReference type="InterPro" id="IPR006696">
    <property type="entry name" value="DUF423"/>
</dbReference>
<keyword evidence="3 6" id="KW-0812">Transmembrane</keyword>